<dbReference type="InterPro" id="IPR057194">
    <property type="entry name" value="DUF7872"/>
</dbReference>
<gene>
    <name evidence="3" type="ORF">LX32DRAFT_718125</name>
</gene>
<sequence>MRYQSITITCQALFVLHAVATPLSIRNNNNFTTPQPTLSCPTKELSNKTWIEENVDGFLAAASQNYIQYPDNNIQALGAYLGAPNFFCGVNEYCHAGQPCLPAQLPGWYALMGIQQWNAYVNNLNLALTYTVAILSMKLPNMVDVLWPKPKDTVTSVKVAMAWINGVVNAFPITATFGAVAGSAGSIVQGNNIIMGGMMFPPAADGQYVKWSAISDQLSTKLDDYKGAIAQYAQNIINAPINETKWGINSVLQGGNYLTRSKNFTQDDIEKWMWKTVSINAMGLILQAQNVYIIRTFNLSSCEIGKYYSSAFFCQQQPNNLWTRYRLTKMGSLDPVPEHYIASQLQETYNLTKEDIFLGPTSCFDTHNYENLYNPWETVSPSGVLLDPLAPCNFNINVCNMDAADNDLYGPTGYTEVKNKSDWWCELQGMTWA</sequence>
<feature type="domain" description="DUF7872" evidence="2">
    <location>
        <begin position="206"/>
        <end position="296"/>
    </location>
</feature>
<protein>
    <recommendedName>
        <fullName evidence="2">DUF7872 domain-containing protein</fullName>
    </recommendedName>
</protein>
<reference evidence="3" key="1">
    <citation type="submission" date="2021-06" db="EMBL/GenBank/DDBJ databases">
        <title>Comparative genomics, transcriptomics and evolutionary studies reveal genomic signatures of adaptation to plant cell wall in hemibiotrophic fungi.</title>
        <authorList>
            <consortium name="DOE Joint Genome Institute"/>
            <person name="Baroncelli R."/>
            <person name="Diaz J.F."/>
            <person name="Benocci T."/>
            <person name="Peng M."/>
            <person name="Battaglia E."/>
            <person name="Haridas S."/>
            <person name="Andreopoulos W."/>
            <person name="Labutti K."/>
            <person name="Pangilinan J."/>
            <person name="Floch G.L."/>
            <person name="Makela M.R."/>
            <person name="Henrissat B."/>
            <person name="Grigoriev I.V."/>
            <person name="Crouch J.A."/>
            <person name="De Vries R.P."/>
            <person name="Sukno S.A."/>
            <person name="Thon M.R."/>
        </authorList>
    </citation>
    <scope>NUCLEOTIDE SEQUENCE</scope>
    <source>
        <strain evidence="3">MAFF235873</strain>
    </source>
</reference>
<dbReference type="Pfam" id="PF25278">
    <property type="entry name" value="DUF7872"/>
    <property type="match status" value="1"/>
</dbReference>
<dbReference type="AlphaFoldDB" id="A0AAD9M2P9"/>
<name>A0AAD9M2P9_9PEZI</name>
<organism evidence="3 4">
    <name type="scientific">Colletotrichum zoysiae</name>
    <dbReference type="NCBI Taxonomy" id="1216348"/>
    <lineage>
        <taxon>Eukaryota</taxon>
        <taxon>Fungi</taxon>
        <taxon>Dikarya</taxon>
        <taxon>Ascomycota</taxon>
        <taxon>Pezizomycotina</taxon>
        <taxon>Sordariomycetes</taxon>
        <taxon>Hypocreomycetidae</taxon>
        <taxon>Glomerellales</taxon>
        <taxon>Glomerellaceae</taxon>
        <taxon>Colletotrichum</taxon>
        <taxon>Colletotrichum graminicola species complex</taxon>
    </lineage>
</organism>
<evidence type="ECO:0000313" key="3">
    <source>
        <dbReference type="EMBL" id="KAK2029832.1"/>
    </source>
</evidence>
<dbReference type="PANTHER" id="PTHR33339:SF1">
    <property type="entry name" value="LYSM DOMAIN-CONTAINING PROTEIN"/>
    <property type="match status" value="1"/>
</dbReference>
<evidence type="ECO:0000256" key="1">
    <source>
        <dbReference type="SAM" id="SignalP"/>
    </source>
</evidence>
<accession>A0AAD9M2P9</accession>
<keyword evidence="4" id="KW-1185">Reference proteome</keyword>
<comment type="caution">
    <text evidence="3">The sequence shown here is derived from an EMBL/GenBank/DDBJ whole genome shotgun (WGS) entry which is preliminary data.</text>
</comment>
<evidence type="ECO:0000259" key="2">
    <source>
        <dbReference type="Pfam" id="PF25278"/>
    </source>
</evidence>
<feature type="signal peptide" evidence="1">
    <location>
        <begin position="1"/>
        <end position="20"/>
    </location>
</feature>
<evidence type="ECO:0000313" key="4">
    <source>
        <dbReference type="Proteomes" id="UP001232148"/>
    </source>
</evidence>
<dbReference type="EMBL" id="MU842859">
    <property type="protein sequence ID" value="KAK2029832.1"/>
    <property type="molecule type" value="Genomic_DNA"/>
</dbReference>
<keyword evidence="1" id="KW-0732">Signal</keyword>
<proteinExistence type="predicted"/>
<dbReference type="Proteomes" id="UP001232148">
    <property type="component" value="Unassembled WGS sequence"/>
</dbReference>
<feature type="chain" id="PRO_5042060456" description="DUF7872 domain-containing protein" evidence="1">
    <location>
        <begin position="21"/>
        <end position="433"/>
    </location>
</feature>
<dbReference type="PANTHER" id="PTHR33339">
    <property type="entry name" value="LYSM DOMAIN-CONTAINING PROTEIN"/>
    <property type="match status" value="1"/>
</dbReference>